<evidence type="ECO:0000259" key="4">
    <source>
        <dbReference type="Pfam" id="PF00561"/>
    </source>
</evidence>
<proteinExistence type="inferred from homology"/>
<dbReference type="GO" id="GO:0070205">
    <property type="term" value="F:2-succinyl-6-hydroxy-2,4-cyclohexadiene-1-carboxylate synthase activity"/>
    <property type="evidence" value="ECO:0007669"/>
    <property type="project" value="UniProtKB-UniRule"/>
</dbReference>
<dbReference type="GO" id="GO:0009234">
    <property type="term" value="P:menaquinone biosynthetic process"/>
    <property type="evidence" value="ECO:0007669"/>
    <property type="project" value="UniProtKB-UniRule"/>
</dbReference>
<dbReference type="InterPro" id="IPR000073">
    <property type="entry name" value="AB_hydrolase_1"/>
</dbReference>
<name>A0A432ATX5_CHLPH</name>
<dbReference type="InterPro" id="IPR029058">
    <property type="entry name" value="AB_hydrolase_fold"/>
</dbReference>
<protein>
    <recommendedName>
        <fullName evidence="3">Putative 2-succinyl-6-hydroxy-2,4-cyclohexadiene-1-carboxylate synthase</fullName>
        <shortName evidence="3">SHCHC synthase</shortName>
        <ecNumber evidence="3">4.2.99.20</ecNumber>
    </recommendedName>
</protein>
<dbReference type="UniPathway" id="UPA01057">
    <property type="reaction ID" value="UER00900"/>
</dbReference>
<dbReference type="UniPathway" id="UPA00079"/>
<comment type="subunit">
    <text evidence="3">Monomer.</text>
</comment>
<sequence length="278" mass="31080">MHPVNPPPVPLRFTEIGDAGLPAIVFLHGFLGSGSDWLPFAKAISRKYRCILVDLPGHGEAAFPETLTPKNASEGYFTRTLDALAAELQRTLPAPCFLAGYSMGGRIGLGVALRHPGLFRKALIISSSPGLRTEEERALRRKSDEGIARKIEKNFDSFIEFWYTQPLFSTLKNHPLFKEVEAARKQGSPRNLAMALRLLGTGNQPPFHRELEANRMPMLFMAGEKDLKFVEIGRQMVTLSTNCSLEIFPGCGHTLHTEKQERFLDRLTDFFNTQEEAP</sequence>
<accession>A0A432ATX5</accession>
<dbReference type="SUPFAM" id="SSF53474">
    <property type="entry name" value="alpha/beta-Hydrolases"/>
    <property type="match status" value="1"/>
</dbReference>
<dbReference type="PANTHER" id="PTHR42916">
    <property type="entry name" value="2-SUCCINYL-5-ENOLPYRUVYL-6-HYDROXY-3-CYCLOHEXENE-1-CARBOXYLATE SYNTHASE"/>
    <property type="match status" value="1"/>
</dbReference>
<dbReference type="NCBIfam" id="TIGR03695">
    <property type="entry name" value="menH_SHCHC"/>
    <property type="match status" value="1"/>
</dbReference>
<evidence type="ECO:0000256" key="1">
    <source>
        <dbReference type="ARBA" id="ARBA00022428"/>
    </source>
</evidence>
<comment type="pathway">
    <text evidence="3">Quinol/quinone metabolism; 1,4-dihydroxy-2-naphthoate biosynthesis; 1,4-dihydroxy-2-naphthoate from chorismate: step 3/7.</text>
</comment>
<dbReference type="HAMAP" id="MF_01660">
    <property type="entry name" value="MenH"/>
    <property type="match status" value="1"/>
</dbReference>
<comment type="pathway">
    <text evidence="3">Quinol/quinone metabolism; menaquinone biosynthesis.</text>
</comment>
<dbReference type="PRINTS" id="PR00111">
    <property type="entry name" value="ABHYDROLASE"/>
</dbReference>
<comment type="similarity">
    <text evidence="3">Belongs to the AB hydrolase superfamily. MenH family.</text>
</comment>
<keyword evidence="1 3" id="KW-0474">Menaquinone biosynthesis</keyword>
<keyword evidence="2 3" id="KW-0456">Lyase</keyword>
<comment type="function">
    <text evidence="3">Catalyzes a proton abstraction reaction that results in 2,5-elimination of pyruvate from 2-succinyl-5-enolpyruvyl-6-hydroxy-3-cyclohexene-1-carboxylate (SEPHCHC) and the formation of 2-succinyl-6-hydroxy-2,4-cyclohexadiene-1-carboxylate (SHCHC).</text>
</comment>
<evidence type="ECO:0000313" key="6">
    <source>
        <dbReference type="Proteomes" id="UP000279908"/>
    </source>
</evidence>
<reference evidence="5 6" key="1">
    <citation type="submission" date="2018-12" db="EMBL/GenBank/DDBJ databases">
        <authorList>
            <person name="Lunina O.N."/>
            <person name="Grouzdev D.S."/>
            <person name="Gorlenko V.M."/>
            <person name="Savvichev A.S."/>
        </authorList>
    </citation>
    <scope>NUCLEOTIDE SEQUENCE [LARGE SCALE GENOMIC DNA]</scope>
    <source>
        <strain evidence="5 6">BrKhr-17</strain>
    </source>
</reference>
<dbReference type="InterPro" id="IPR022485">
    <property type="entry name" value="SHCHC_synthase_MenH"/>
</dbReference>
<dbReference type="Gene3D" id="3.40.50.1820">
    <property type="entry name" value="alpha/beta hydrolase"/>
    <property type="match status" value="1"/>
</dbReference>
<dbReference type="Proteomes" id="UP000279908">
    <property type="component" value="Unassembled WGS sequence"/>
</dbReference>
<dbReference type="Pfam" id="PF00561">
    <property type="entry name" value="Abhydrolase_1"/>
    <property type="match status" value="1"/>
</dbReference>
<dbReference type="PANTHER" id="PTHR42916:SF1">
    <property type="entry name" value="PROTEIN PHYLLO, CHLOROPLASTIC"/>
    <property type="match status" value="1"/>
</dbReference>
<comment type="caution">
    <text evidence="5">The sequence shown here is derived from an EMBL/GenBank/DDBJ whole genome shotgun (WGS) entry which is preliminary data.</text>
</comment>
<evidence type="ECO:0000313" key="5">
    <source>
        <dbReference type="EMBL" id="RTY36970.1"/>
    </source>
</evidence>
<comment type="catalytic activity">
    <reaction evidence="3">
        <text>5-enolpyruvoyl-6-hydroxy-2-succinyl-cyclohex-3-ene-1-carboxylate = (1R,6R)-6-hydroxy-2-succinyl-cyclohexa-2,4-diene-1-carboxylate + pyruvate</text>
        <dbReference type="Rhea" id="RHEA:25597"/>
        <dbReference type="ChEBI" id="CHEBI:15361"/>
        <dbReference type="ChEBI" id="CHEBI:58689"/>
        <dbReference type="ChEBI" id="CHEBI:58818"/>
        <dbReference type="EC" id="4.2.99.20"/>
    </reaction>
</comment>
<dbReference type="EC" id="4.2.99.20" evidence="3"/>
<dbReference type="RefSeq" id="WP_126341891.1">
    <property type="nucleotide sequence ID" value="NZ_RXYJ01000003.1"/>
</dbReference>
<dbReference type="EMBL" id="RXYK01000011">
    <property type="protein sequence ID" value="RTY36970.1"/>
    <property type="molecule type" value="Genomic_DNA"/>
</dbReference>
<evidence type="ECO:0000256" key="3">
    <source>
        <dbReference type="HAMAP-Rule" id="MF_01660"/>
    </source>
</evidence>
<organism evidence="5 6">
    <name type="scientific">Chlorobium phaeovibrioides</name>
    <dbReference type="NCBI Taxonomy" id="1094"/>
    <lineage>
        <taxon>Bacteria</taxon>
        <taxon>Pseudomonadati</taxon>
        <taxon>Chlorobiota</taxon>
        <taxon>Chlorobiia</taxon>
        <taxon>Chlorobiales</taxon>
        <taxon>Chlorobiaceae</taxon>
        <taxon>Chlorobium/Pelodictyon group</taxon>
        <taxon>Chlorobium</taxon>
    </lineage>
</organism>
<feature type="domain" description="AB hydrolase-1" evidence="4">
    <location>
        <begin position="22"/>
        <end position="259"/>
    </location>
</feature>
<gene>
    <name evidence="3 5" type="primary">menH</name>
    <name evidence="5" type="ORF">EKD02_07435</name>
</gene>
<evidence type="ECO:0000256" key="2">
    <source>
        <dbReference type="ARBA" id="ARBA00023239"/>
    </source>
</evidence>
<dbReference type="AlphaFoldDB" id="A0A432ATX5"/>